<dbReference type="GeneID" id="69900942"/>
<accession>A0A0H2UU39</accession>
<evidence type="ECO:0008006" key="3">
    <source>
        <dbReference type="Google" id="ProtNLM"/>
    </source>
</evidence>
<dbReference type="Proteomes" id="UP000000564">
    <property type="component" value="Chromosome"/>
</dbReference>
<evidence type="ECO:0000313" key="1">
    <source>
        <dbReference type="EMBL" id="AAM79277.1"/>
    </source>
</evidence>
<dbReference type="AlphaFoldDB" id="A0A0H2UU39"/>
<dbReference type="PANTHER" id="PTHR37804">
    <property type="entry name" value="CDAA REGULATORY PROTEIN CDAR"/>
    <property type="match status" value="1"/>
</dbReference>
<gene>
    <name evidence="1" type="ordered locus">SpyM3_0670</name>
</gene>
<sequence length="318" mass="34656">MKRFLNSRPWLGMVSVFFAILLFLTAASSNHNNSSSQIYSPIETYTHSLKDVPIDMKYDSDKYFISGYSYGAEVYLTSTNRIKLDSEVNNDTRNFKIVADLTHSHPGTVNVNLRVENLPSGVTATVSPDKISVTIGKKESKVFPVRGSVDAKQIANGYEISKIETGVDKVEVTSDESTIALIDHVVAKLPDDQVLDRNYSSRVTLQAVSADGTILASAIDPAKTNLSVAVKKITKSVPIRVEAVGMMDDSLSDIQYKLSKQTAVISGSREVLEDIDEIIAEVNISDVTKNTSKTVSLSSSQVSIEPSVVTVQLTTTKK</sequence>
<dbReference type="Gene3D" id="2.170.120.30">
    <property type="match status" value="1"/>
</dbReference>
<dbReference type="PANTHER" id="PTHR37804:SF1">
    <property type="entry name" value="CDAA REGULATORY PROTEIN CDAR"/>
    <property type="match status" value="1"/>
</dbReference>
<dbReference type="Gene3D" id="2.170.120.40">
    <property type="entry name" value="YbbR-like domain"/>
    <property type="match status" value="1"/>
</dbReference>
<organism evidence="1 2">
    <name type="scientific">Streptococcus pyogenes serotype M3 (strain ATCC BAA-595 / MGAS315)</name>
    <dbReference type="NCBI Taxonomy" id="198466"/>
    <lineage>
        <taxon>Bacteria</taxon>
        <taxon>Bacillati</taxon>
        <taxon>Bacillota</taxon>
        <taxon>Bacilli</taxon>
        <taxon>Lactobacillales</taxon>
        <taxon>Streptococcaceae</taxon>
        <taxon>Streptococcus</taxon>
    </lineage>
</organism>
<evidence type="ECO:0000313" key="2">
    <source>
        <dbReference type="Proteomes" id="UP000000564"/>
    </source>
</evidence>
<dbReference type="InterPro" id="IPR012505">
    <property type="entry name" value="YbbR"/>
</dbReference>
<protein>
    <recommendedName>
        <fullName evidence="3">YbbR-like domain-containing protein</fullName>
    </recommendedName>
</protein>
<reference evidence="1 2" key="1">
    <citation type="journal article" date="2002" name="Proc. Natl. Acad. Sci. U.S.A.">
        <title>Genome sequence of a serotype M3 strain of group A Streptococcus: phage-encoded toxins, the high-virulence phenotype, and clone emergence.</title>
        <authorList>
            <person name="Beres S.B."/>
            <person name="Sylva G.L."/>
            <person name="Barbian K.D."/>
            <person name="Lei B."/>
            <person name="Hoff J.S."/>
            <person name="Mammarella N.D."/>
            <person name="Liu M.Y."/>
            <person name="Smoot J.C."/>
            <person name="Porcella S.F."/>
            <person name="Parkins L.D."/>
            <person name="Campbell D.S."/>
            <person name="Smith T.M."/>
            <person name="McCormick J.K."/>
            <person name="Leung D.Y."/>
            <person name="Schlievert P.M."/>
            <person name="Musser J.M."/>
        </authorList>
    </citation>
    <scope>NUCLEOTIDE SEQUENCE [LARGE SCALE GENOMIC DNA]</scope>
    <source>
        <strain evidence="2">ATCC BAA-595 / MGAS315</strain>
    </source>
</reference>
<dbReference type="EMBL" id="AE014074">
    <property type="protein sequence ID" value="AAM79277.1"/>
    <property type="molecule type" value="Genomic_DNA"/>
</dbReference>
<dbReference type="InterPro" id="IPR053154">
    <property type="entry name" value="c-di-AMP_regulator"/>
</dbReference>
<dbReference type="RefSeq" id="WP_011054410.1">
    <property type="nucleotide sequence ID" value="NC_004070.1"/>
</dbReference>
<dbReference type="Pfam" id="PF07949">
    <property type="entry name" value="YbbR"/>
    <property type="match status" value="3"/>
</dbReference>
<dbReference type="HOGENOM" id="CLU_039811_2_2_9"/>
<name>A0A0H2UU39_STRP3</name>
<proteinExistence type="predicted"/>
<dbReference type="KEGG" id="spg:SpyM3_0670"/>